<dbReference type="VEuPathDB" id="VectorBase:SSCA002937"/>
<dbReference type="Proteomes" id="UP000616769">
    <property type="component" value="Unassembled WGS sequence"/>
</dbReference>
<evidence type="ECO:0000313" key="2">
    <source>
        <dbReference type="Proteomes" id="UP000616769"/>
    </source>
</evidence>
<evidence type="ECO:0008006" key="3">
    <source>
        <dbReference type="Google" id="ProtNLM"/>
    </source>
</evidence>
<dbReference type="OrthoDB" id="6430706at2759"/>
<proteinExistence type="predicted"/>
<dbReference type="AlphaFoldDB" id="A0A132A4F8"/>
<dbReference type="PANTHER" id="PTHR23278:SF19">
    <property type="entry name" value="OBSCURIN"/>
    <property type="match status" value="1"/>
</dbReference>
<dbReference type="PANTHER" id="PTHR23278">
    <property type="entry name" value="SIDESTEP PROTEIN"/>
    <property type="match status" value="1"/>
</dbReference>
<comment type="caution">
    <text evidence="1">The sequence shown here is derived from an EMBL/GenBank/DDBJ whole genome shotgun (WGS) entry which is preliminary data.</text>
</comment>
<organism evidence="1 2">
    <name type="scientific">Sarcoptes scabiei</name>
    <name type="common">Itch mite</name>
    <name type="synonym">Acarus scabiei</name>
    <dbReference type="NCBI Taxonomy" id="52283"/>
    <lineage>
        <taxon>Eukaryota</taxon>
        <taxon>Metazoa</taxon>
        <taxon>Ecdysozoa</taxon>
        <taxon>Arthropoda</taxon>
        <taxon>Chelicerata</taxon>
        <taxon>Arachnida</taxon>
        <taxon>Acari</taxon>
        <taxon>Acariformes</taxon>
        <taxon>Sarcoptiformes</taxon>
        <taxon>Astigmata</taxon>
        <taxon>Psoroptidia</taxon>
        <taxon>Sarcoptoidea</taxon>
        <taxon>Sarcoptidae</taxon>
        <taxon>Sarcoptinae</taxon>
        <taxon>Sarcoptes</taxon>
    </lineage>
</organism>
<dbReference type="InterPro" id="IPR036179">
    <property type="entry name" value="Ig-like_dom_sf"/>
</dbReference>
<dbReference type="SUPFAM" id="SSF48726">
    <property type="entry name" value="Immunoglobulin"/>
    <property type="match status" value="1"/>
</dbReference>
<accession>A0A132A4F8</accession>
<sequence length="200" mass="23032">MLSRIYYFVREEKNSPRCKQNNVITIGVALKESVSIECRVIANPSTNLLFEWRFNHQFARNRTDSEIYDKNIEDNLREDYSSVGRDHINHNEMQNNAIIDMPIPDDDHLQHFNEDSSKLDDNHHQLHNNRLDSIQLSTKESTITFTIDDLQSISIGKHRIPSSPSSSSFASNDYGYLYCLASNTVGKQIDPCIYHIIKAG</sequence>
<gene>
    <name evidence="1" type="ORF">QR98_0043300</name>
</gene>
<protein>
    <recommendedName>
        <fullName evidence="3">Ig-like domain-containing protein</fullName>
    </recommendedName>
</protein>
<reference evidence="1 2" key="1">
    <citation type="journal article" date="2015" name="Parasit. Vectors">
        <title>Draft genome of the scabies mite.</title>
        <authorList>
            <person name="Rider S.D.Jr."/>
            <person name="Morgan M.S."/>
            <person name="Arlian L.G."/>
        </authorList>
    </citation>
    <scope>NUCLEOTIDE SEQUENCE [LARGE SCALE GENOMIC DNA]</scope>
    <source>
        <strain evidence="1">Arlian Lab</strain>
    </source>
</reference>
<evidence type="ECO:0000313" key="1">
    <source>
        <dbReference type="EMBL" id="KPM05858.1"/>
    </source>
</evidence>
<name>A0A132A4F8_SARSC</name>
<dbReference type="EMBL" id="JXLN01010512">
    <property type="protein sequence ID" value="KPM05858.1"/>
    <property type="molecule type" value="Genomic_DNA"/>
</dbReference>